<dbReference type="EC" id="2.7.7.65" evidence="1"/>
<accession>A0ABQ2CS22</accession>
<keyword evidence="4" id="KW-0472">Membrane</keyword>
<dbReference type="CDD" id="cd01949">
    <property type="entry name" value="GGDEF"/>
    <property type="match status" value="1"/>
</dbReference>
<comment type="caution">
    <text evidence="6">The sequence shown here is derived from an EMBL/GenBank/DDBJ whole genome shotgun (WGS) entry which is preliminary data.</text>
</comment>
<comment type="catalytic activity">
    <reaction evidence="2">
        <text>2 GTP = 3',3'-c-di-GMP + 2 diphosphate</text>
        <dbReference type="Rhea" id="RHEA:24898"/>
        <dbReference type="ChEBI" id="CHEBI:33019"/>
        <dbReference type="ChEBI" id="CHEBI:37565"/>
        <dbReference type="ChEBI" id="CHEBI:58805"/>
        <dbReference type="EC" id="2.7.7.65"/>
    </reaction>
</comment>
<dbReference type="InterPro" id="IPR043128">
    <property type="entry name" value="Rev_trsase/Diguanyl_cyclase"/>
</dbReference>
<dbReference type="SMART" id="SM00267">
    <property type="entry name" value="GGDEF"/>
    <property type="match status" value="1"/>
</dbReference>
<evidence type="ECO:0000256" key="1">
    <source>
        <dbReference type="ARBA" id="ARBA00012528"/>
    </source>
</evidence>
<keyword evidence="7" id="KW-1185">Reference proteome</keyword>
<feature type="transmembrane region" description="Helical" evidence="4">
    <location>
        <begin position="47"/>
        <end position="67"/>
    </location>
</feature>
<dbReference type="Gene3D" id="3.30.70.270">
    <property type="match status" value="1"/>
</dbReference>
<keyword evidence="4" id="KW-0812">Transmembrane</keyword>
<feature type="transmembrane region" description="Helical" evidence="4">
    <location>
        <begin position="20"/>
        <end position="40"/>
    </location>
</feature>
<gene>
    <name evidence="6" type="ORF">GCM10009083_25300</name>
</gene>
<dbReference type="Pfam" id="PF00990">
    <property type="entry name" value="GGDEF"/>
    <property type="match status" value="1"/>
</dbReference>
<name>A0ABQ2CS22_9GAMM</name>
<dbReference type="InterPro" id="IPR050469">
    <property type="entry name" value="Diguanylate_Cyclase"/>
</dbReference>
<dbReference type="NCBIfam" id="TIGR00254">
    <property type="entry name" value="GGDEF"/>
    <property type="match status" value="1"/>
</dbReference>
<evidence type="ECO:0000313" key="6">
    <source>
        <dbReference type="EMBL" id="GGJ07245.1"/>
    </source>
</evidence>
<protein>
    <recommendedName>
        <fullName evidence="1">diguanylate cyclase</fullName>
        <ecNumber evidence="1">2.7.7.65</ecNumber>
    </recommendedName>
</protein>
<dbReference type="EMBL" id="BMNN01000006">
    <property type="protein sequence ID" value="GGJ07245.1"/>
    <property type="molecule type" value="Genomic_DNA"/>
</dbReference>
<evidence type="ECO:0000259" key="5">
    <source>
        <dbReference type="PROSITE" id="PS50887"/>
    </source>
</evidence>
<dbReference type="PANTHER" id="PTHR45138">
    <property type="entry name" value="REGULATORY COMPONENTS OF SENSORY TRANSDUCTION SYSTEM"/>
    <property type="match status" value="1"/>
</dbReference>
<evidence type="ECO:0000313" key="7">
    <source>
        <dbReference type="Proteomes" id="UP000633263"/>
    </source>
</evidence>
<proteinExistence type="predicted"/>
<feature type="domain" description="GGDEF" evidence="5">
    <location>
        <begin position="182"/>
        <end position="311"/>
    </location>
</feature>
<dbReference type="Proteomes" id="UP000633263">
    <property type="component" value="Unassembled WGS sequence"/>
</dbReference>
<evidence type="ECO:0000256" key="3">
    <source>
        <dbReference type="SAM" id="MobiDB-lite"/>
    </source>
</evidence>
<feature type="region of interest" description="Disordered" evidence="3">
    <location>
        <begin position="320"/>
        <end position="376"/>
    </location>
</feature>
<feature type="transmembrane region" description="Helical" evidence="4">
    <location>
        <begin position="120"/>
        <end position="139"/>
    </location>
</feature>
<feature type="transmembrane region" description="Helical" evidence="4">
    <location>
        <begin position="73"/>
        <end position="99"/>
    </location>
</feature>
<evidence type="ECO:0000256" key="4">
    <source>
        <dbReference type="SAM" id="Phobius"/>
    </source>
</evidence>
<sequence>MGLASLAPFAVYRLIQGDTLMVVLDSLMVLVAAFVLYLAWVHRRPRLAGQLLAAAYAVGTVFVVLYLPVSGLYWFYCVILLNFFIIPPLPSTLLTLASLATICSYGIWRPGVVFADNQQLVLFTTTSLLCSLFAFMFAWRTTQQRRKLQQLASLDPLTGIGNRRMLMREMDIAVANYGRNGIQCGLLLLDIDHFKQINDNHGHAEGDRVLVELARLIWNISRRTDRLFRLGGEEFVLLLPSLGEAGLEAAGNNMVRTVAAQLRCHGKPVTISIGGALLQPGDDSNSWMKRADVRLYQAKNGGRNRSVVAEGHADLRVIPRGRDRALQEPSALGVGSASGDDPHCMDDAGNVAEQGEQNIQPEGTAKAHLKENPQRR</sequence>
<dbReference type="SUPFAM" id="SSF55073">
    <property type="entry name" value="Nucleotide cyclase"/>
    <property type="match status" value="1"/>
</dbReference>
<dbReference type="InterPro" id="IPR000160">
    <property type="entry name" value="GGDEF_dom"/>
</dbReference>
<evidence type="ECO:0000256" key="2">
    <source>
        <dbReference type="ARBA" id="ARBA00034247"/>
    </source>
</evidence>
<reference evidence="7" key="1">
    <citation type="journal article" date="2019" name="Int. J. Syst. Evol. Microbiol.">
        <title>The Global Catalogue of Microorganisms (GCM) 10K type strain sequencing project: providing services to taxonomists for standard genome sequencing and annotation.</title>
        <authorList>
            <consortium name="The Broad Institute Genomics Platform"/>
            <consortium name="The Broad Institute Genome Sequencing Center for Infectious Disease"/>
            <person name="Wu L."/>
            <person name="Ma J."/>
        </authorList>
    </citation>
    <scope>NUCLEOTIDE SEQUENCE [LARGE SCALE GENOMIC DNA]</scope>
    <source>
        <strain evidence="7">JCM 11590</strain>
    </source>
</reference>
<dbReference type="PANTHER" id="PTHR45138:SF9">
    <property type="entry name" value="DIGUANYLATE CYCLASE DGCM-RELATED"/>
    <property type="match status" value="1"/>
</dbReference>
<dbReference type="InterPro" id="IPR029787">
    <property type="entry name" value="Nucleotide_cyclase"/>
</dbReference>
<dbReference type="PROSITE" id="PS50887">
    <property type="entry name" value="GGDEF"/>
    <property type="match status" value="1"/>
</dbReference>
<organism evidence="6 7">
    <name type="scientific">Halopseudomonas pertucinogena</name>
    <dbReference type="NCBI Taxonomy" id="86175"/>
    <lineage>
        <taxon>Bacteria</taxon>
        <taxon>Pseudomonadati</taxon>
        <taxon>Pseudomonadota</taxon>
        <taxon>Gammaproteobacteria</taxon>
        <taxon>Pseudomonadales</taxon>
        <taxon>Pseudomonadaceae</taxon>
        <taxon>Halopseudomonas</taxon>
    </lineage>
</organism>
<keyword evidence="4" id="KW-1133">Transmembrane helix</keyword>